<protein>
    <recommendedName>
        <fullName evidence="3">VWFD domain-containing protein</fullName>
    </recommendedName>
</protein>
<dbReference type="FunFam" id="2.10.25.10:FF:000055">
    <property type="entry name" value="alpha-tectorin isoform X1"/>
    <property type="match status" value="1"/>
</dbReference>
<evidence type="ECO:0000256" key="1">
    <source>
        <dbReference type="ARBA" id="ARBA00023157"/>
    </source>
</evidence>
<dbReference type="Gene3D" id="2.10.25.10">
    <property type="entry name" value="Laminin"/>
    <property type="match status" value="3"/>
</dbReference>
<dbReference type="InterPro" id="IPR014853">
    <property type="entry name" value="VWF/SSPO/ZAN-like_Cys-rich_dom"/>
</dbReference>
<comment type="caution">
    <text evidence="4">The sequence shown here is derived from an EMBL/GenBank/DDBJ whole genome shotgun (WGS) entry which is preliminary data.</text>
</comment>
<keyword evidence="2" id="KW-0325">Glycoprotein</keyword>
<dbReference type="OrthoDB" id="6236007at2759"/>
<dbReference type="Proteomes" id="UP000824540">
    <property type="component" value="Unassembled WGS sequence"/>
</dbReference>
<keyword evidence="5" id="KW-1185">Reference proteome</keyword>
<dbReference type="InterPro" id="IPR002919">
    <property type="entry name" value="TIL_dom"/>
</dbReference>
<dbReference type="Pfam" id="PF12714">
    <property type="entry name" value="TILa"/>
    <property type="match status" value="2"/>
</dbReference>
<dbReference type="Pfam" id="PF08742">
    <property type="entry name" value="C8"/>
    <property type="match status" value="3"/>
</dbReference>
<keyword evidence="1" id="KW-1015">Disulfide bond</keyword>
<dbReference type="SMART" id="SM00832">
    <property type="entry name" value="C8"/>
    <property type="match status" value="3"/>
</dbReference>
<accession>A0A8T2NQ80</accession>
<dbReference type="PROSITE" id="PS51233">
    <property type="entry name" value="VWFD"/>
    <property type="match status" value="3"/>
</dbReference>
<dbReference type="InterPro" id="IPR050780">
    <property type="entry name" value="Mucin_vWF_Thrombospondin_sf"/>
</dbReference>
<feature type="domain" description="VWFD" evidence="3">
    <location>
        <begin position="746"/>
        <end position="924"/>
    </location>
</feature>
<dbReference type="CDD" id="cd19941">
    <property type="entry name" value="TIL"/>
    <property type="match status" value="3"/>
</dbReference>
<dbReference type="InterPro" id="IPR036084">
    <property type="entry name" value="Ser_inhib-like_sf"/>
</dbReference>
<evidence type="ECO:0000313" key="5">
    <source>
        <dbReference type="Proteomes" id="UP000824540"/>
    </source>
</evidence>
<dbReference type="AlphaFoldDB" id="A0A8T2NQ80"/>
<dbReference type="InterPro" id="IPR025615">
    <property type="entry name" value="TILa_dom"/>
</dbReference>
<evidence type="ECO:0000256" key="2">
    <source>
        <dbReference type="ARBA" id="ARBA00023180"/>
    </source>
</evidence>
<proteinExistence type="predicted"/>
<dbReference type="InterPro" id="IPR001846">
    <property type="entry name" value="VWF_type-D"/>
</dbReference>
<dbReference type="SUPFAM" id="SSF57567">
    <property type="entry name" value="Serine protease inhibitors"/>
    <property type="match status" value="3"/>
</dbReference>
<reference evidence="4" key="1">
    <citation type="thesis" date="2021" institute="BYU ScholarsArchive" country="Provo, UT, USA">
        <title>Applications of and Algorithms for Genome Assembly and Genomic Analyses with an Emphasis on Marine Teleosts.</title>
        <authorList>
            <person name="Pickett B.D."/>
        </authorList>
    </citation>
    <scope>NUCLEOTIDE SEQUENCE</scope>
    <source>
        <strain evidence="4">HI-2016</strain>
    </source>
</reference>
<dbReference type="GO" id="GO:0031012">
    <property type="term" value="C:extracellular matrix"/>
    <property type="evidence" value="ECO:0007669"/>
    <property type="project" value="TreeGrafter"/>
</dbReference>
<feature type="domain" description="VWFD" evidence="3">
    <location>
        <begin position="425"/>
        <end position="603"/>
    </location>
</feature>
<organism evidence="4 5">
    <name type="scientific">Albula glossodonta</name>
    <name type="common">roundjaw bonefish</name>
    <dbReference type="NCBI Taxonomy" id="121402"/>
    <lineage>
        <taxon>Eukaryota</taxon>
        <taxon>Metazoa</taxon>
        <taxon>Chordata</taxon>
        <taxon>Craniata</taxon>
        <taxon>Vertebrata</taxon>
        <taxon>Euteleostomi</taxon>
        <taxon>Actinopterygii</taxon>
        <taxon>Neopterygii</taxon>
        <taxon>Teleostei</taxon>
        <taxon>Albuliformes</taxon>
        <taxon>Albulidae</taxon>
        <taxon>Albula</taxon>
    </lineage>
</organism>
<name>A0A8T2NQ80_9TELE</name>
<dbReference type="PANTHER" id="PTHR11339:SF373">
    <property type="entry name" value="VWFD DOMAIN-CONTAINING PROTEIN"/>
    <property type="match status" value="1"/>
</dbReference>
<dbReference type="Pfam" id="PF00094">
    <property type="entry name" value="VWD"/>
    <property type="match status" value="3"/>
</dbReference>
<dbReference type="EMBL" id="JAFBMS010000032">
    <property type="protein sequence ID" value="KAG9341766.1"/>
    <property type="molecule type" value="Genomic_DNA"/>
</dbReference>
<dbReference type="GO" id="GO:0005615">
    <property type="term" value="C:extracellular space"/>
    <property type="evidence" value="ECO:0007669"/>
    <property type="project" value="TreeGrafter"/>
</dbReference>
<dbReference type="SMART" id="SM00216">
    <property type="entry name" value="VWD"/>
    <property type="match status" value="3"/>
</dbReference>
<evidence type="ECO:0000259" key="3">
    <source>
        <dbReference type="PROSITE" id="PS51233"/>
    </source>
</evidence>
<dbReference type="PANTHER" id="PTHR11339">
    <property type="entry name" value="EXTRACELLULAR MATRIX GLYCOPROTEIN RELATED"/>
    <property type="match status" value="1"/>
</dbReference>
<feature type="domain" description="VWFD" evidence="3">
    <location>
        <begin position="47"/>
        <end position="234"/>
    </location>
</feature>
<sequence>MDVTWMGPNSLYVYPPEANDSCDVAHCDRDQMCWIRDGLPVCLPKMKLCSAWGGSHLHTFSGRAFDFHGTCTYVLAQAPCPGSSSVSNAVAVYISGAAAGVGNATVTSFDRVNVNIQDLNITMIKGALQHVMVNGLRHRLPISLSGSLRLFPSGSSVILETGLGLVLKYDWLHHLAVHASLELSRTMCGLCSGSSRDFSSGLPALGPKVTATDAEVVEFVRSWKTGSDGAGSCRDDCGSSCPSCKPEHLETALVAQACRLLRDPKGPFTDCLKTVDPAPYIRACEADVCVRGGDPAAACDALKTFTDACQGSGVTVSAWRALANCCDDPDAPSRCQLSCSETCQCNEGFLLSGRECVPPRQCGCTHGGSYRLPNESFWADRSCQQRCTCDPASRHTTCTPVRCPHGEECVLEAAGTYGCQRGTHGLCLVQGDPHYTTFDGRRFDFEGTCIYLLAAHCPSTGSLPNFRIEVQNEKRDGKGASYSKVIKMQVHGYNIQISWDQMDRVLVNSLLLRLPSVLSLGKVKMYKTGLSLYVECDFGLVLSYNWNNLVTLAMPMAFSGATCGICGNFNGDKNDDLVPPEGPGPHHSDALTQWKTGVIPGCTDITPRDPFRCPDQKSGALSSVEHCGMLTDPNGPFRDCHGAVDPLPSFENCVSDVCLNGSQIILCQMIASYVAACQDAGAKVRNWRSSQFCELSCPANSRYVLCSSPLPHACVEPPSPNGAMCREDCECVQGFFRSGDRCVPDSECGCQRDGVYHQSGDTFYLDELCQEECTCKGHGLVQCRKSSCPIGTQCDIRNGTRNCHPTPGTGRCSLSGELHYHTFDGHVNGVLWKLPALLGQVRVLQHGLRTQVETDAGVALSFDMPHFVQVTVPHAYAGHLCGLCGDFNGNATDDHRLRDGTLTLNLVDLGTSWSVPQPKRRDCTDGCGNNCPVCNASEAEVARFSSEEYCGLLSAPSGPFQACLSTVDPRPHFNSCLHDLCVSHGDREKCCSSLRAYAIACQEAGARLQSWRNSSLCTVNCPANSQYSVCVDTCAETCVNVSSNLTCRSSCAEGCQCSPGFRTSVDRCVKEEECGCFQEGRYYEVHI</sequence>
<gene>
    <name evidence="4" type="ORF">JZ751_018488</name>
</gene>
<evidence type="ECO:0000313" key="4">
    <source>
        <dbReference type="EMBL" id="KAG9341766.1"/>
    </source>
</evidence>
<dbReference type="Pfam" id="PF01826">
    <property type="entry name" value="TIL"/>
    <property type="match status" value="2"/>
</dbReference>